<gene>
    <name evidence="2" type="ORF">BD809_101167</name>
</gene>
<feature type="region of interest" description="Disordered" evidence="1">
    <location>
        <begin position="186"/>
        <end position="206"/>
    </location>
</feature>
<protein>
    <submittedName>
        <fullName evidence="2">Uncharacterized protein</fullName>
    </submittedName>
</protein>
<feature type="compositionally biased region" description="Basic and acidic residues" evidence="1">
    <location>
        <begin position="195"/>
        <end position="206"/>
    </location>
</feature>
<organism evidence="2 3">
    <name type="scientific">Aquimarina intermedia</name>
    <dbReference type="NCBI Taxonomy" id="350814"/>
    <lineage>
        <taxon>Bacteria</taxon>
        <taxon>Pseudomonadati</taxon>
        <taxon>Bacteroidota</taxon>
        <taxon>Flavobacteriia</taxon>
        <taxon>Flavobacteriales</taxon>
        <taxon>Flavobacteriaceae</taxon>
        <taxon>Aquimarina</taxon>
    </lineage>
</organism>
<evidence type="ECO:0000313" key="2">
    <source>
        <dbReference type="EMBL" id="TYP77020.1"/>
    </source>
</evidence>
<keyword evidence="3" id="KW-1185">Reference proteome</keyword>
<name>A0A5S5CF83_9FLAO</name>
<reference evidence="2 3" key="1">
    <citation type="submission" date="2019-07" db="EMBL/GenBank/DDBJ databases">
        <title>Genomic Encyclopedia of Archaeal and Bacterial Type Strains, Phase II (KMG-II): from individual species to whole genera.</title>
        <authorList>
            <person name="Goeker M."/>
        </authorList>
    </citation>
    <scope>NUCLEOTIDE SEQUENCE [LARGE SCALE GENOMIC DNA]</scope>
    <source>
        <strain evidence="2 3">DSM 17527</strain>
    </source>
</reference>
<dbReference type="AlphaFoldDB" id="A0A5S5CF83"/>
<accession>A0A5S5CF83</accession>
<sequence>MKKKLEAELISIAHKILQLKNKSDLQVLQEQSRVLYEKLTILNFAETHFEGAQPTIGKVREQLEKNDVVDEVPSDRTVVNEEKAVKEGSSSVKQDIVEDVKDTLSSVEIEPTVDHEPEVTEKQDDIRIEDVKSDEISDKPELIIEEINARVTGDLFVRANEEESYGKALLSDQQYEKNDFEEITGAHQGLPILDKGSKNETKEKPKSLHDQLKKGIHIGLNDRLAFIKHLFDGSSADYNRVLSQLNTYSSKEEAHDFIQTMVKPDHNQWEGKQAHEERFVDLVMSKFE</sequence>
<dbReference type="OrthoDB" id="1100725at2"/>
<dbReference type="Proteomes" id="UP000324376">
    <property type="component" value="Unassembled WGS sequence"/>
</dbReference>
<dbReference type="EMBL" id="VNHU01000001">
    <property type="protein sequence ID" value="TYP77020.1"/>
    <property type="molecule type" value="Genomic_DNA"/>
</dbReference>
<evidence type="ECO:0000256" key="1">
    <source>
        <dbReference type="SAM" id="MobiDB-lite"/>
    </source>
</evidence>
<evidence type="ECO:0000313" key="3">
    <source>
        <dbReference type="Proteomes" id="UP000324376"/>
    </source>
</evidence>
<proteinExistence type="predicted"/>
<dbReference type="RefSeq" id="WP_148781048.1">
    <property type="nucleotide sequence ID" value="NZ_VNHU01000001.1"/>
</dbReference>
<comment type="caution">
    <text evidence="2">The sequence shown here is derived from an EMBL/GenBank/DDBJ whole genome shotgun (WGS) entry which is preliminary data.</text>
</comment>